<dbReference type="GO" id="GO:0003700">
    <property type="term" value="F:DNA-binding transcription factor activity"/>
    <property type="evidence" value="ECO:0007669"/>
    <property type="project" value="InterPro"/>
</dbReference>
<evidence type="ECO:0000313" key="7">
    <source>
        <dbReference type="Proteomes" id="UP000515561"/>
    </source>
</evidence>
<evidence type="ECO:0000256" key="4">
    <source>
        <dbReference type="ARBA" id="ARBA00023125"/>
    </source>
</evidence>
<dbReference type="AlphaFoldDB" id="A0A6S6QSC2"/>
<dbReference type="Gene3D" id="3.40.640.10">
    <property type="entry name" value="Type I PLP-dependent aspartate aminotransferase-like (Major domain)"/>
    <property type="match status" value="1"/>
</dbReference>
<dbReference type="InterPro" id="IPR036390">
    <property type="entry name" value="WH_DNA-bd_sf"/>
</dbReference>
<protein>
    <submittedName>
        <fullName evidence="6">Transcriptional regulator</fullName>
    </submittedName>
</protein>
<accession>A0A6S6QSC2</accession>
<dbReference type="SMART" id="SM00345">
    <property type="entry name" value="HTH_GNTR"/>
    <property type="match status" value="1"/>
</dbReference>
<dbReference type="Proteomes" id="UP000515561">
    <property type="component" value="Chromosome"/>
</dbReference>
<evidence type="ECO:0000313" key="6">
    <source>
        <dbReference type="EMBL" id="BCJ93514.1"/>
    </source>
</evidence>
<dbReference type="InterPro" id="IPR000524">
    <property type="entry name" value="Tscrpt_reg_HTH_GntR"/>
</dbReference>
<dbReference type="Pfam" id="PF00392">
    <property type="entry name" value="GntR"/>
    <property type="match status" value="1"/>
</dbReference>
<dbReference type="EMBL" id="AP023367">
    <property type="protein sequence ID" value="BCJ93514.1"/>
    <property type="molecule type" value="Genomic_DNA"/>
</dbReference>
<keyword evidence="7" id="KW-1185">Reference proteome</keyword>
<dbReference type="InterPro" id="IPR004839">
    <property type="entry name" value="Aminotransferase_I/II_large"/>
</dbReference>
<dbReference type="PANTHER" id="PTHR46577:SF1">
    <property type="entry name" value="HTH-TYPE TRANSCRIPTIONAL REGULATORY PROTEIN GABR"/>
    <property type="match status" value="1"/>
</dbReference>
<dbReference type="KEGG" id="acel:acsn021_10830"/>
<dbReference type="RefSeq" id="WP_184090834.1">
    <property type="nucleotide sequence ID" value="NZ_AP023367.1"/>
</dbReference>
<dbReference type="InterPro" id="IPR015421">
    <property type="entry name" value="PyrdxlP-dep_Trfase_major"/>
</dbReference>
<dbReference type="InterPro" id="IPR051446">
    <property type="entry name" value="HTH_trans_reg/aminotransferase"/>
</dbReference>
<sequence>MIYIDKESGRPLYEQIYTQIQRDIILGNIPQGTILPGIRTLSKTLGVARNTVEKAYTQLAVEGYTYSQKGAGFIVECTGKMNVVKQLENLPLVVSDKPSHEKISVNLLYDFQYGNFSDQCFPKVTWRKRMLEVLSSPYSIHMAQYSNRQGNFSLRNELRQYLHQTRGVFCTEDQIIIGSGLHYSLDILSKLLGNKSIAMEEPGYYGAREVFHNNGLRIYPIPSLKEGLDFTQLSELDVSAVYVTPSHQFPYGTVLPISKRQELLEWAVEKNTYIVEDDYDSEYRYDANPVPSLQSIDCNDRVIYLGTFSKSLSPSLRVNYMVLPRHLLPTYHKMFSTYSSPVAWLTQEVLAVFLHSGDYARHVRRMCATFRKRHDTFLQEMSSQFGEKIAIYGKGAGLHFLLEFLDGSNADTCIQKAEEAGIRIYSIKPFWSNQEACPQNILFAGYSLLDEHQIREVLPLLKQIWYP</sequence>
<keyword evidence="5" id="KW-0804">Transcription</keyword>
<dbReference type="Pfam" id="PF00155">
    <property type="entry name" value="Aminotran_1_2"/>
    <property type="match status" value="1"/>
</dbReference>
<dbReference type="InterPro" id="IPR015424">
    <property type="entry name" value="PyrdxlP-dep_Trfase"/>
</dbReference>
<dbReference type="GO" id="GO:0003677">
    <property type="term" value="F:DNA binding"/>
    <property type="evidence" value="ECO:0007669"/>
    <property type="project" value="UniProtKB-KW"/>
</dbReference>
<dbReference type="PROSITE" id="PS50949">
    <property type="entry name" value="HTH_GNTR"/>
    <property type="match status" value="1"/>
</dbReference>
<dbReference type="InterPro" id="IPR036388">
    <property type="entry name" value="WH-like_DNA-bd_sf"/>
</dbReference>
<organism evidence="6 7">
    <name type="scientific">Anaerocolumna cellulosilytica</name>
    <dbReference type="NCBI Taxonomy" id="433286"/>
    <lineage>
        <taxon>Bacteria</taxon>
        <taxon>Bacillati</taxon>
        <taxon>Bacillota</taxon>
        <taxon>Clostridia</taxon>
        <taxon>Lachnospirales</taxon>
        <taxon>Lachnospiraceae</taxon>
        <taxon>Anaerocolumna</taxon>
    </lineage>
</organism>
<proteinExistence type="inferred from homology"/>
<dbReference type="CDD" id="cd07377">
    <property type="entry name" value="WHTH_GntR"/>
    <property type="match status" value="1"/>
</dbReference>
<evidence type="ECO:0000256" key="3">
    <source>
        <dbReference type="ARBA" id="ARBA00023015"/>
    </source>
</evidence>
<evidence type="ECO:0000256" key="1">
    <source>
        <dbReference type="ARBA" id="ARBA00005384"/>
    </source>
</evidence>
<dbReference type="CDD" id="cd00609">
    <property type="entry name" value="AAT_like"/>
    <property type="match status" value="1"/>
</dbReference>
<gene>
    <name evidence="6" type="ORF">acsn021_10830</name>
</gene>
<name>A0A6S6QSC2_9FIRM</name>
<keyword evidence="2" id="KW-0663">Pyridoxal phosphate</keyword>
<dbReference type="Gene3D" id="1.10.10.10">
    <property type="entry name" value="Winged helix-like DNA-binding domain superfamily/Winged helix DNA-binding domain"/>
    <property type="match status" value="1"/>
</dbReference>
<dbReference type="GO" id="GO:0030170">
    <property type="term" value="F:pyridoxal phosphate binding"/>
    <property type="evidence" value="ECO:0007669"/>
    <property type="project" value="InterPro"/>
</dbReference>
<keyword evidence="4" id="KW-0238">DNA-binding</keyword>
<dbReference type="SUPFAM" id="SSF46785">
    <property type="entry name" value="Winged helix' DNA-binding domain"/>
    <property type="match status" value="1"/>
</dbReference>
<evidence type="ECO:0000256" key="2">
    <source>
        <dbReference type="ARBA" id="ARBA00022898"/>
    </source>
</evidence>
<dbReference type="SUPFAM" id="SSF53383">
    <property type="entry name" value="PLP-dependent transferases"/>
    <property type="match status" value="1"/>
</dbReference>
<keyword evidence="3" id="KW-0805">Transcription regulation</keyword>
<reference evidence="6 7" key="1">
    <citation type="journal article" date="2016" name="Int. J. Syst. Evol. Microbiol.">
        <title>Descriptions of Anaerotaenia torta gen. nov., sp. nov. and Anaerocolumna cellulosilytica gen. nov., sp. nov. isolated from a methanogenic reactor of cattle waste.</title>
        <authorList>
            <person name="Uek A."/>
            <person name="Ohtaki Y."/>
            <person name="Kaku N."/>
            <person name="Ueki K."/>
        </authorList>
    </citation>
    <scope>NUCLEOTIDE SEQUENCE [LARGE SCALE GENOMIC DNA]</scope>
    <source>
        <strain evidence="6 7">SN021</strain>
    </source>
</reference>
<comment type="similarity">
    <text evidence="1">In the C-terminal section; belongs to the class-I pyridoxal-phosphate-dependent aminotransferase family.</text>
</comment>
<evidence type="ECO:0000256" key="5">
    <source>
        <dbReference type="ARBA" id="ARBA00023163"/>
    </source>
</evidence>
<dbReference type="PANTHER" id="PTHR46577">
    <property type="entry name" value="HTH-TYPE TRANSCRIPTIONAL REGULATORY PROTEIN GABR"/>
    <property type="match status" value="1"/>
</dbReference>